<evidence type="ECO:0000256" key="8">
    <source>
        <dbReference type="ARBA" id="ARBA00022618"/>
    </source>
</evidence>
<dbReference type="GO" id="GO:0008360">
    <property type="term" value="P:regulation of cell shape"/>
    <property type="evidence" value="ECO:0007669"/>
    <property type="project" value="UniProtKB-KW"/>
</dbReference>
<keyword evidence="14 19" id="KW-0560">Oxidoreductase</keyword>
<feature type="domain" description="FAD-binding PCMH-type" evidence="20">
    <location>
        <begin position="36"/>
        <end position="226"/>
    </location>
</feature>
<evidence type="ECO:0000256" key="3">
    <source>
        <dbReference type="ARBA" id="ARBA00004496"/>
    </source>
</evidence>
<dbReference type="Gene3D" id="3.90.78.10">
    <property type="entry name" value="UDP-N-acetylenolpyruvoylglucosamine reductase, C-terminal domain"/>
    <property type="match status" value="1"/>
</dbReference>
<keyword evidence="11 19" id="KW-0521">NADP</keyword>
<evidence type="ECO:0000256" key="14">
    <source>
        <dbReference type="ARBA" id="ARBA00023002"/>
    </source>
</evidence>
<evidence type="ECO:0000259" key="20">
    <source>
        <dbReference type="PROSITE" id="PS51387"/>
    </source>
</evidence>
<comment type="similarity">
    <text evidence="19">Belongs to the MurB family.</text>
</comment>
<protein>
    <recommendedName>
        <fullName evidence="6 19">UDP-N-acetylenolpyruvoylglucosamine reductase</fullName>
        <ecNumber evidence="5 19">1.3.1.98</ecNumber>
    </recommendedName>
    <alternativeName>
        <fullName evidence="17 19">UDP-N-acetylmuramate dehydrogenase</fullName>
    </alternativeName>
</protein>
<evidence type="ECO:0000256" key="9">
    <source>
        <dbReference type="ARBA" id="ARBA00022630"/>
    </source>
</evidence>
<name>A0A1N6FM92_9PROT</name>
<gene>
    <name evidence="19" type="primary">murB</name>
    <name evidence="21" type="ORF">SAMN02743940_0314</name>
</gene>
<evidence type="ECO:0000256" key="6">
    <source>
        <dbReference type="ARBA" id="ARBA00015188"/>
    </source>
</evidence>
<evidence type="ECO:0000256" key="11">
    <source>
        <dbReference type="ARBA" id="ARBA00022857"/>
    </source>
</evidence>
<dbReference type="GO" id="GO:0005829">
    <property type="term" value="C:cytosol"/>
    <property type="evidence" value="ECO:0007669"/>
    <property type="project" value="TreeGrafter"/>
</dbReference>
<evidence type="ECO:0000256" key="17">
    <source>
        <dbReference type="ARBA" id="ARBA00031026"/>
    </source>
</evidence>
<keyword evidence="16 19" id="KW-0961">Cell wall biogenesis/degradation</keyword>
<proteinExistence type="inferred from homology"/>
<dbReference type="Pfam" id="PF02873">
    <property type="entry name" value="MurB_C"/>
    <property type="match status" value="1"/>
</dbReference>
<dbReference type="eggNOG" id="COG0812">
    <property type="taxonomic scope" value="Bacteria"/>
</dbReference>
<evidence type="ECO:0000256" key="5">
    <source>
        <dbReference type="ARBA" id="ARBA00012518"/>
    </source>
</evidence>
<dbReference type="GO" id="GO:0051301">
    <property type="term" value="P:cell division"/>
    <property type="evidence" value="ECO:0007669"/>
    <property type="project" value="UniProtKB-KW"/>
</dbReference>
<dbReference type="UniPathway" id="UPA00219"/>
<comment type="function">
    <text evidence="2 19">Cell wall formation.</text>
</comment>
<feature type="active site" evidence="19">
    <location>
        <position position="184"/>
    </location>
</feature>
<keyword evidence="12 19" id="KW-0133">Cell shape</keyword>
<comment type="pathway">
    <text evidence="4 19">Cell wall biogenesis; peptidoglycan biosynthesis.</text>
</comment>
<comment type="cofactor">
    <cofactor evidence="1 19">
        <name>FAD</name>
        <dbReference type="ChEBI" id="CHEBI:57692"/>
    </cofactor>
</comment>
<evidence type="ECO:0000256" key="1">
    <source>
        <dbReference type="ARBA" id="ARBA00001974"/>
    </source>
</evidence>
<dbReference type="PANTHER" id="PTHR21071">
    <property type="entry name" value="UDP-N-ACETYLENOLPYRUVOYLGLUCOSAMINE REDUCTASE"/>
    <property type="match status" value="1"/>
</dbReference>
<dbReference type="AlphaFoldDB" id="A0A1N6FM92"/>
<dbReference type="NCBIfam" id="NF010480">
    <property type="entry name" value="PRK13905.1"/>
    <property type="match status" value="1"/>
</dbReference>
<dbReference type="PANTHER" id="PTHR21071:SF4">
    <property type="entry name" value="UDP-N-ACETYLENOLPYRUVOYLGLUCOSAMINE REDUCTASE"/>
    <property type="match status" value="1"/>
</dbReference>
<dbReference type="SUPFAM" id="SSF56194">
    <property type="entry name" value="Uridine diphospho-N-Acetylenolpyruvylglucosamine reductase, MurB, C-terminal domain"/>
    <property type="match status" value="1"/>
</dbReference>
<comment type="subcellular location">
    <subcellularLocation>
        <location evidence="3 19">Cytoplasm</location>
    </subcellularLocation>
</comment>
<dbReference type="HAMAP" id="MF_00037">
    <property type="entry name" value="MurB"/>
    <property type="match status" value="1"/>
</dbReference>
<keyword evidence="8 19" id="KW-0132">Cell division</keyword>
<comment type="catalytic activity">
    <reaction evidence="18 19">
        <text>UDP-N-acetyl-alpha-D-muramate + NADP(+) = UDP-N-acetyl-3-O-(1-carboxyvinyl)-alpha-D-glucosamine + NADPH + H(+)</text>
        <dbReference type="Rhea" id="RHEA:12248"/>
        <dbReference type="ChEBI" id="CHEBI:15378"/>
        <dbReference type="ChEBI" id="CHEBI:57783"/>
        <dbReference type="ChEBI" id="CHEBI:58349"/>
        <dbReference type="ChEBI" id="CHEBI:68483"/>
        <dbReference type="ChEBI" id="CHEBI:70757"/>
        <dbReference type="EC" id="1.3.1.98"/>
    </reaction>
</comment>
<dbReference type="PROSITE" id="PS51387">
    <property type="entry name" value="FAD_PCMH"/>
    <property type="match status" value="1"/>
</dbReference>
<keyword evidence="7 19" id="KW-0963">Cytoplasm</keyword>
<keyword evidence="13 19" id="KW-0573">Peptidoglycan synthesis</keyword>
<dbReference type="Gene3D" id="3.30.43.10">
    <property type="entry name" value="Uridine Diphospho-n-acetylenolpyruvylglucosamine Reductase, domain 2"/>
    <property type="match status" value="1"/>
</dbReference>
<dbReference type="GO" id="GO:0071949">
    <property type="term" value="F:FAD binding"/>
    <property type="evidence" value="ECO:0007669"/>
    <property type="project" value="InterPro"/>
</dbReference>
<dbReference type="InterPro" id="IPR016167">
    <property type="entry name" value="FAD-bd_PCMH_sub1"/>
</dbReference>
<dbReference type="STRING" id="44575.SAMN05216419_101912"/>
<dbReference type="RefSeq" id="WP_028461633.1">
    <property type="nucleotide sequence ID" value="NZ_FSRO01000001.1"/>
</dbReference>
<feature type="active site" description="Proton donor" evidence="19">
    <location>
        <position position="240"/>
    </location>
</feature>
<dbReference type="InterPro" id="IPR036318">
    <property type="entry name" value="FAD-bd_PCMH-like_sf"/>
</dbReference>
<dbReference type="InterPro" id="IPR016166">
    <property type="entry name" value="FAD-bd_PCMH"/>
</dbReference>
<dbReference type="InterPro" id="IPR016169">
    <property type="entry name" value="FAD-bd_PCMH_sub2"/>
</dbReference>
<dbReference type="NCBIfam" id="TIGR00179">
    <property type="entry name" value="murB"/>
    <property type="match status" value="1"/>
</dbReference>
<dbReference type="SUPFAM" id="SSF56176">
    <property type="entry name" value="FAD-binding/transporter-associated domain-like"/>
    <property type="match status" value="1"/>
</dbReference>
<dbReference type="InterPro" id="IPR006094">
    <property type="entry name" value="Oxid_FAD_bind_N"/>
</dbReference>
<evidence type="ECO:0000256" key="7">
    <source>
        <dbReference type="ARBA" id="ARBA00022490"/>
    </source>
</evidence>
<evidence type="ECO:0000256" key="12">
    <source>
        <dbReference type="ARBA" id="ARBA00022960"/>
    </source>
</evidence>
<evidence type="ECO:0000313" key="21">
    <source>
        <dbReference type="EMBL" id="SIN96443.1"/>
    </source>
</evidence>
<dbReference type="InterPro" id="IPR036635">
    <property type="entry name" value="MurB_C_sf"/>
</dbReference>
<dbReference type="GO" id="GO:0009252">
    <property type="term" value="P:peptidoglycan biosynthetic process"/>
    <property type="evidence" value="ECO:0007669"/>
    <property type="project" value="UniProtKB-UniRule"/>
</dbReference>
<dbReference type="InterPro" id="IPR011601">
    <property type="entry name" value="MurB_C"/>
</dbReference>
<dbReference type="EMBL" id="FSRO01000001">
    <property type="protein sequence ID" value="SIN96443.1"/>
    <property type="molecule type" value="Genomic_DNA"/>
</dbReference>
<organism evidence="21 22">
    <name type="scientific">Nitrosomonas cryotolerans ATCC 49181</name>
    <dbReference type="NCBI Taxonomy" id="1131553"/>
    <lineage>
        <taxon>Bacteria</taxon>
        <taxon>Pseudomonadati</taxon>
        <taxon>Pseudomonadota</taxon>
        <taxon>Betaproteobacteria</taxon>
        <taxon>Nitrosomonadales</taxon>
        <taxon>Nitrosomonadaceae</taxon>
        <taxon>Nitrosomonas</taxon>
    </lineage>
</organism>
<dbReference type="Proteomes" id="UP000185062">
    <property type="component" value="Unassembled WGS sequence"/>
</dbReference>
<evidence type="ECO:0000256" key="4">
    <source>
        <dbReference type="ARBA" id="ARBA00004752"/>
    </source>
</evidence>
<evidence type="ECO:0000313" key="22">
    <source>
        <dbReference type="Proteomes" id="UP000185062"/>
    </source>
</evidence>
<reference evidence="21 22" key="1">
    <citation type="submission" date="2016-12" db="EMBL/GenBank/DDBJ databases">
        <authorList>
            <person name="Song W.-J."/>
            <person name="Kurnit D.M."/>
        </authorList>
    </citation>
    <scope>NUCLEOTIDE SEQUENCE [LARGE SCALE GENOMIC DNA]</scope>
    <source>
        <strain evidence="21 22">ATCC 49181</strain>
    </source>
</reference>
<keyword evidence="10 19" id="KW-0274">FAD</keyword>
<dbReference type="Pfam" id="PF01565">
    <property type="entry name" value="FAD_binding_4"/>
    <property type="match status" value="1"/>
</dbReference>
<dbReference type="GO" id="GO:0008762">
    <property type="term" value="F:UDP-N-acetylmuramate dehydrogenase activity"/>
    <property type="evidence" value="ECO:0007669"/>
    <property type="project" value="UniProtKB-UniRule"/>
</dbReference>
<dbReference type="GO" id="GO:0071555">
    <property type="term" value="P:cell wall organization"/>
    <property type="evidence" value="ECO:0007669"/>
    <property type="project" value="UniProtKB-KW"/>
</dbReference>
<dbReference type="Gene3D" id="3.30.465.10">
    <property type="match status" value="1"/>
</dbReference>
<dbReference type="EC" id="1.3.1.98" evidence="5 19"/>
<evidence type="ECO:0000256" key="16">
    <source>
        <dbReference type="ARBA" id="ARBA00023316"/>
    </source>
</evidence>
<keyword evidence="15 19" id="KW-0131">Cell cycle</keyword>
<evidence type="ECO:0000256" key="15">
    <source>
        <dbReference type="ARBA" id="ARBA00023306"/>
    </source>
</evidence>
<sequence length="322" mass="35064">MRLPEADKLMSGLRMPALRGELRRNEPMSKHTSWRVGGEAERFYVPADLADFADLLRDLPQSEPVYLVGLGSNLLVRDGGLRGTVVTVHARLGNLQLLQQDTSSSLIYAGAGVACAKVARFAASYNLSGAEFLAGIPGTVGGAMAMNAGCYDSEIWDITCMSQVIDRTGKIFIRQSDEYEIGYRHVALRTVLPIVSNSEWFVGGYFRLKQGNQAISREKIKKLLAMRMSSQPLNLPSAGSVFRNPPGDYAARLIECCGLKGSRVGGAMIAFKHANFIVNTGHATATDIELLIAMIRDTVEKETGIKLIQEVRVIGDARSSIQ</sequence>
<evidence type="ECO:0000256" key="2">
    <source>
        <dbReference type="ARBA" id="ARBA00003921"/>
    </source>
</evidence>
<feature type="active site" evidence="19">
    <location>
        <position position="310"/>
    </location>
</feature>
<evidence type="ECO:0000256" key="18">
    <source>
        <dbReference type="ARBA" id="ARBA00048914"/>
    </source>
</evidence>
<evidence type="ECO:0000256" key="10">
    <source>
        <dbReference type="ARBA" id="ARBA00022827"/>
    </source>
</evidence>
<dbReference type="InterPro" id="IPR003170">
    <property type="entry name" value="MurB"/>
</dbReference>
<keyword evidence="9 19" id="KW-0285">Flavoprotein</keyword>
<evidence type="ECO:0000256" key="19">
    <source>
        <dbReference type="HAMAP-Rule" id="MF_00037"/>
    </source>
</evidence>
<keyword evidence="22" id="KW-1185">Reference proteome</keyword>
<evidence type="ECO:0000256" key="13">
    <source>
        <dbReference type="ARBA" id="ARBA00022984"/>
    </source>
</evidence>
<accession>A0A1N6FM92</accession>